<keyword evidence="2" id="KW-1185">Reference proteome</keyword>
<dbReference type="Proteomes" id="UP000019423">
    <property type="component" value="Chromosome"/>
</dbReference>
<dbReference type="HOGENOM" id="CLU_2130065_0_0_10"/>
<dbReference type="STRING" id="1227739.Hsw_1361"/>
<sequence>MTDSYLRSLGFADTDDSRSAARPAFGQAWRYLHEAPAQDGARLFIEHPLGIAGCRLSMLPAPLAASDIAATVGLHDRPALEAAITAFYAAHGGQAAVPAAAVPHTFLPYRRQR</sequence>
<accession>W8F324</accession>
<gene>
    <name evidence="1" type="ORF">Hsw_1361</name>
</gene>
<evidence type="ECO:0000313" key="2">
    <source>
        <dbReference type="Proteomes" id="UP000019423"/>
    </source>
</evidence>
<dbReference type="RefSeq" id="WP_044001519.1">
    <property type="nucleotide sequence ID" value="NZ_CP007145.1"/>
</dbReference>
<dbReference type="OrthoDB" id="882876at2"/>
<organism evidence="1 2">
    <name type="scientific">Hymenobacter swuensis DY53</name>
    <dbReference type="NCBI Taxonomy" id="1227739"/>
    <lineage>
        <taxon>Bacteria</taxon>
        <taxon>Pseudomonadati</taxon>
        <taxon>Bacteroidota</taxon>
        <taxon>Cytophagia</taxon>
        <taxon>Cytophagales</taxon>
        <taxon>Hymenobacteraceae</taxon>
        <taxon>Hymenobacter</taxon>
    </lineage>
</organism>
<reference evidence="1 2" key="1">
    <citation type="submission" date="2014-01" db="EMBL/GenBank/DDBJ databases">
        <title>Complete genome sequence of ionizing-radiation resistance bacterium Hymenobacter swuensis DY53.</title>
        <authorList>
            <person name="Jung J.-H."/>
            <person name="Jeong S.-W."/>
            <person name="Joe M.-H."/>
            <person name="Cho y.-j."/>
            <person name="Kim M.-K."/>
            <person name="Lim S.-Y."/>
        </authorList>
    </citation>
    <scope>NUCLEOTIDE SEQUENCE [LARGE SCALE GENOMIC DNA]</scope>
    <source>
        <strain evidence="1 2">DY53</strain>
    </source>
</reference>
<evidence type="ECO:0000313" key="1">
    <source>
        <dbReference type="EMBL" id="AHJ96956.1"/>
    </source>
</evidence>
<dbReference type="KEGG" id="hsw:Hsw_1361"/>
<protein>
    <submittedName>
        <fullName evidence="1">Uncharacterized protein</fullName>
    </submittedName>
</protein>
<proteinExistence type="predicted"/>
<name>W8F324_9BACT</name>
<dbReference type="PATRIC" id="fig|1227739.3.peg.1598"/>
<dbReference type="EMBL" id="CP007145">
    <property type="protein sequence ID" value="AHJ96956.1"/>
    <property type="molecule type" value="Genomic_DNA"/>
</dbReference>
<dbReference type="AlphaFoldDB" id="W8F324"/>